<evidence type="ECO:0000313" key="1">
    <source>
        <dbReference type="EMBL" id="VDN10929.1"/>
    </source>
</evidence>
<keyword evidence="2" id="KW-1185">Reference proteome</keyword>
<reference evidence="1 2" key="1">
    <citation type="submission" date="2018-11" db="EMBL/GenBank/DDBJ databases">
        <authorList>
            <consortium name="Pathogen Informatics"/>
        </authorList>
    </citation>
    <scope>NUCLEOTIDE SEQUENCE [LARGE SCALE GENOMIC DNA]</scope>
</reference>
<dbReference type="OrthoDB" id="5376590at2759"/>
<proteinExistence type="predicted"/>
<sequence length="74" mass="7644">MTPPDVITKTSELSNSAAGGYVSVDPATTRHTKFPNIFALAAETPILVANLLDVMKGGSGTVAKVSARTHLSAF</sequence>
<dbReference type="AlphaFoldDB" id="A0A3P7NNT5"/>
<protein>
    <submittedName>
        <fullName evidence="1">Uncharacterized protein</fullName>
    </submittedName>
</protein>
<dbReference type="EMBL" id="UYRU01050300">
    <property type="protein sequence ID" value="VDN10929.1"/>
    <property type="molecule type" value="Genomic_DNA"/>
</dbReference>
<evidence type="ECO:0000313" key="2">
    <source>
        <dbReference type="Proteomes" id="UP000281553"/>
    </source>
</evidence>
<name>A0A3P7NNT5_DIBLA</name>
<dbReference type="Proteomes" id="UP000281553">
    <property type="component" value="Unassembled WGS sequence"/>
</dbReference>
<organism evidence="1 2">
    <name type="scientific">Dibothriocephalus latus</name>
    <name type="common">Fish tapeworm</name>
    <name type="synonym">Diphyllobothrium latum</name>
    <dbReference type="NCBI Taxonomy" id="60516"/>
    <lineage>
        <taxon>Eukaryota</taxon>
        <taxon>Metazoa</taxon>
        <taxon>Spiralia</taxon>
        <taxon>Lophotrochozoa</taxon>
        <taxon>Platyhelminthes</taxon>
        <taxon>Cestoda</taxon>
        <taxon>Eucestoda</taxon>
        <taxon>Diphyllobothriidea</taxon>
        <taxon>Diphyllobothriidae</taxon>
        <taxon>Dibothriocephalus</taxon>
    </lineage>
</organism>
<gene>
    <name evidence="1" type="ORF">DILT_LOCUS6760</name>
</gene>
<accession>A0A3P7NNT5</accession>